<proteinExistence type="predicted"/>
<accession>A0A224XUZ4</accession>
<dbReference type="AlphaFoldDB" id="A0A224XUZ4"/>
<evidence type="ECO:0000313" key="1">
    <source>
        <dbReference type="EMBL" id="JAW14974.1"/>
    </source>
</evidence>
<organism evidence="1">
    <name type="scientific">Panstrongylus lignarius</name>
    <dbReference type="NCBI Taxonomy" id="156445"/>
    <lineage>
        <taxon>Eukaryota</taxon>
        <taxon>Metazoa</taxon>
        <taxon>Ecdysozoa</taxon>
        <taxon>Arthropoda</taxon>
        <taxon>Hexapoda</taxon>
        <taxon>Insecta</taxon>
        <taxon>Pterygota</taxon>
        <taxon>Neoptera</taxon>
        <taxon>Paraneoptera</taxon>
        <taxon>Hemiptera</taxon>
        <taxon>Heteroptera</taxon>
        <taxon>Panheteroptera</taxon>
        <taxon>Cimicomorpha</taxon>
        <taxon>Reduviidae</taxon>
        <taxon>Triatominae</taxon>
        <taxon>Panstrongylus</taxon>
    </lineage>
</organism>
<reference evidence="1" key="1">
    <citation type="journal article" date="2018" name="PLoS Negl. Trop. Dis.">
        <title>An insight into the salivary gland and fat body transcriptome of Panstrongylus lignarius (Hemiptera: Heteroptera), the main vector of Chagas disease in Peru.</title>
        <authorList>
            <person name="Nevoa J.C."/>
            <person name="Mendes M.T."/>
            <person name="da Silva M.V."/>
            <person name="Soares S.C."/>
            <person name="Oliveira C.J.F."/>
            <person name="Ribeiro J.M.C."/>
        </authorList>
    </citation>
    <scope>NUCLEOTIDE SEQUENCE</scope>
</reference>
<name>A0A224XUZ4_9HEMI</name>
<dbReference type="EMBL" id="GFTR01001452">
    <property type="protein sequence ID" value="JAW14974.1"/>
    <property type="molecule type" value="Transcribed_RNA"/>
</dbReference>
<protein>
    <submittedName>
        <fullName evidence="1">Putative secreted protein</fullName>
    </submittedName>
</protein>
<sequence>MKILVVQKLLCLWNSVFAHQIIWVFLAKNVLQVTIDRLLVHMEVSVYHVNVIITQISVIKLLENVSDVETILLGTIAKDVKLGFMEMQHMAVLMIA</sequence>